<evidence type="ECO:0000313" key="6">
    <source>
        <dbReference type="Proteomes" id="UP000185469"/>
    </source>
</evidence>
<dbReference type="GO" id="GO:0000028">
    <property type="term" value="P:ribosomal small subunit assembly"/>
    <property type="evidence" value="ECO:0007669"/>
    <property type="project" value="TreeGrafter"/>
</dbReference>
<comment type="subcellular location">
    <subcellularLocation>
        <location evidence="3">Cytoplasm</location>
    </subcellularLocation>
</comment>
<dbReference type="SUPFAM" id="SSF75420">
    <property type="entry name" value="YhbC-like, N-terminal domain"/>
    <property type="match status" value="1"/>
</dbReference>
<protein>
    <recommendedName>
        <fullName evidence="3">Ribosome maturation factor RimP</fullName>
    </recommendedName>
</protein>
<dbReference type="GO" id="GO:0006412">
    <property type="term" value="P:translation"/>
    <property type="evidence" value="ECO:0007669"/>
    <property type="project" value="TreeGrafter"/>
</dbReference>
<dbReference type="InterPro" id="IPR003728">
    <property type="entry name" value="Ribosome_maturation_RimP"/>
</dbReference>
<dbReference type="OrthoDB" id="9805006at2"/>
<reference evidence="5 6" key="1">
    <citation type="submission" date="2014-08" db="EMBL/GenBank/DDBJ databases">
        <title>Complete genome sequence of Corynebacterium sphenisci CECT 5990(T) (=DSM 44792(T)), isolated from healthy wild penguins.</title>
        <authorList>
            <person name="Ruckert C."/>
            <person name="Albersmeier A."/>
            <person name="Winkler A."/>
            <person name="Kalinowski J."/>
        </authorList>
    </citation>
    <scope>NUCLEOTIDE SEQUENCE [LARGE SCALE GENOMIC DNA]</scope>
    <source>
        <strain evidence="5 6">DSM 44792</strain>
    </source>
</reference>
<feature type="domain" description="Ribosome maturation factor RimP N-terminal" evidence="4">
    <location>
        <begin position="12"/>
        <end position="90"/>
    </location>
</feature>
<proteinExistence type="inferred from homology"/>
<dbReference type="PANTHER" id="PTHR33867">
    <property type="entry name" value="RIBOSOME MATURATION FACTOR RIMP"/>
    <property type="match status" value="1"/>
</dbReference>
<dbReference type="InterPro" id="IPR035956">
    <property type="entry name" value="RimP_N_sf"/>
</dbReference>
<keyword evidence="2 3" id="KW-0690">Ribosome biogenesis</keyword>
<evidence type="ECO:0000259" key="4">
    <source>
        <dbReference type="Pfam" id="PF02576"/>
    </source>
</evidence>
<dbReference type="KEGG" id="csph:CSPHI_05445"/>
<keyword evidence="6" id="KW-1185">Reference proteome</keyword>
<comment type="similarity">
    <text evidence="3">Belongs to the RimP family.</text>
</comment>
<accession>A0A1L7CXM7</accession>
<dbReference type="EMBL" id="CP009248">
    <property type="protein sequence ID" value="APT90571.1"/>
    <property type="molecule type" value="Genomic_DNA"/>
</dbReference>
<dbReference type="Pfam" id="PF02576">
    <property type="entry name" value="RimP_N"/>
    <property type="match status" value="1"/>
</dbReference>
<name>A0A1L7CXM7_9CORY</name>
<evidence type="ECO:0000313" key="5">
    <source>
        <dbReference type="EMBL" id="APT90571.1"/>
    </source>
</evidence>
<dbReference type="AlphaFoldDB" id="A0A1L7CXM7"/>
<dbReference type="NCBIfam" id="NF000930">
    <property type="entry name" value="PRK00092.2-2"/>
    <property type="match status" value="1"/>
</dbReference>
<sequence length="195" mass="19964">MAIPSPHVIREIITGAVAGRGLDVEDVRVVRAGAKSQVTVLVDGDTPPDLDALERVTAEVSAALDAAEAAGRAEFGAQPYTLEVSTPGVDHPLTEPRHWRRNRGRLVRLPGDAGLARIGALDPDGARVVLVDAAAPGGRGRGGRAGGSGPGLRVAGLGAVAGAVVEVEFGPAPRPEAELAGLDFTAARTRLEEDK</sequence>
<keyword evidence="1 3" id="KW-0963">Cytoplasm</keyword>
<dbReference type="Proteomes" id="UP000185469">
    <property type="component" value="Chromosome"/>
</dbReference>
<gene>
    <name evidence="3" type="primary">rimP</name>
    <name evidence="5" type="ORF">CSPHI_05445</name>
</gene>
<dbReference type="PANTHER" id="PTHR33867:SF1">
    <property type="entry name" value="RIBOSOME MATURATION FACTOR RIMP"/>
    <property type="match status" value="1"/>
</dbReference>
<dbReference type="InterPro" id="IPR028989">
    <property type="entry name" value="RimP_N"/>
</dbReference>
<dbReference type="RefSeq" id="WP_075691832.1">
    <property type="nucleotide sequence ID" value="NZ_CP009248.1"/>
</dbReference>
<dbReference type="GO" id="GO:0005829">
    <property type="term" value="C:cytosol"/>
    <property type="evidence" value="ECO:0007669"/>
    <property type="project" value="TreeGrafter"/>
</dbReference>
<dbReference type="Gene3D" id="3.30.300.70">
    <property type="entry name" value="RimP-like superfamily, N-terminal"/>
    <property type="match status" value="1"/>
</dbReference>
<dbReference type="STRING" id="1437874.CSPHI_05445"/>
<evidence type="ECO:0000256" key="1">
    <source>
        <dbReference type="ARBA" id="ARBA00022490"/>
    </source>
</evidence>
<organism evidence="5 6">
    <name type="scientific">Corynebacterium sphenisci DSM 44792</name>
    <dbReference type="NCBI Taxonomy" id="1437874"/>
    <lineage>
        <taxon>Bacteria</taxon>
        <taxon>Bacillati</taxon>
        <taxon>Actinomycetota</taxon>
        <taxon>Actinomycetes</taxon>
        <taxon>Mycobacteriales</taxon>
        <taxon>Corynebacteriaceae</taxon>
        <taxon>Corynebacterium</taxon>
    </lineage>
</organism>
<comment type="function">
    <text evidence="3">Required for maturation of 30S ribosomal subunits.</text>
</comment>
<evidence type="ECO:0000256" key="2">
    <source>
        <dbReference type="ARBA" id="ARBA00022517"/>
    </source>
</evidence>
<dbReference type="HAMAP" id="MF_01077">
    <property type="entry name" value="RimP"/>
    <property type="match status" value="1"/>
</dbReference>
<evidence type="ECO:0000256" key="3">
    <source>
        <dbReference type="HAMAP-Rule" id="MF_01077"/>
    </source>
</evidence>